<protein>
    <submittedName>
        <fullName evidence="6">ATP-binding cassette domain-containing protein</fullName>
    </submittedName>
</protein>
<keyword evidence="2" id="KW-0813">Transport</keyword>
<dbReference type="InterPro" id="IPR003593">
    <property type="entry name" value="AAA+_ATPase"/>
</dbReference>
<evidence type="ECO:0000313" key="6">
    <source>
        <dbReference type="EMBL" id="MTG98016.1"/>
    </source>
</evidence>
<gene>
    <name evidence="6" type="ORF">GJV76_07705</name>
</gene>
<name>A0A6I3LKB6_9FLAO</name>
<proteinExistence type="inferred from homology"/>
<reference evidence="6 7" key="1">
    <citation type="submission" date="2019-11" db="EMBL/GenBank/DDBJ databases">
        <title>Genome of Strain BIT-d1.</title>
        <authorList>
            <person name="Yang Y."/>
        </authorList>
    </citation>
    <scope>NUCLEOTIDE SEQUENCE [LARGE SCALE GENOMIC DNA]</scope>
    <source>
        <strain evidence="6 7">BIT-d1</strain>
    </source>
</reference>
<dbReference type="InterPro" id="IPR027417">
    <property type="entry name" value="P-loop_NTPase"/>
</dbReference>
<dbReference type="Proteomes" id="UP000438760">
    <property type="component" value="Unassembled WGS sequence"/>
</dbReference>
<keyword evidence="4 6" id="KW-0067">ATP-binding</keyword>
<dbReference type="Pfam" id="PF00005">
    <property type="entry name" value="ABC_tran"/>
    <property type="match status" value="1"/>
</dbReference>
<keyword evidence="3" id="KW-0547">Nucleotide-binding</keyword>
<comment type="caution">
    <text evidence="6">The sequence shown here is derived from an EMBL/GenBank/DDBJ whole genome shotgun (WGS) entry which is preliminary data.</text>
</comment>
<keyword evidence="7" id="KW-1185">Reference proteome</keyword>
<sequence>MEDTPISLRTKSLAIGYKYKGANIAIQENINLSLPQGQLISLLGINGIGKTTLLRTLAGEYTPLSGELYILDKSIKEYTREEIATKISVVLTEKVIVQNLTVYDLIRIGRTPHLKRNTLLREEDIKWIDKAIYYCQLEDLKGRNISELSDGQLQRVFIARAIAQNTPIILLDEPSNHLDFHHKVSLYKILKQLAREENKTILLSNHDIDLALKLSDQIIVLKERFSIQGKIKEVVQMNVFDNFFNDASISFCPEQLRFTLVE</sequence>
<dbReference type="InterPro" id="IPR003439">
    <property type="entry name" value="ABC_transporter-like_ATP-bd"/>
</dbReference>
<dbReference type="FunFam" id="3.40.50.300:FF:000134">
    <property type="entry name" value="Iron-enterobactin ABC transporter ATP-binding protein"/>
    <property type="match status" value="1"/>
</dbReference>
<evidence type="ECO:0000256" key="1">
    <source>
        <dbReference type="ARBA" id="ARBA00005417"/>
    </source>
</evidence>
<evidence type="ECO:0000256" key="3">
    <source>
        <dbReference type="ARBA" id="ARBA00022741"/>
    </source>
</evidence>
<dbReference type="PANTHER" id="PTHR42734">
    <property type="entry name" value="METAL TRANSPORT SYSTEM ATP-BINDING PROTEIN TM_0124-RELATED"/>
    <property type="match status" value="1"/>
</dbReference>
<organism evidence="6 7">
    <name type="scientific">Myroides albus</name>
    <dbReference type="NCBI Taxonomy" id="2562892"/>
    <lineage>
        <taxon>Bacteria</taxon>
        <taxon>Pseudomonadati</taxon>
        <taxon>Bacteroidota</taxon>
        <taxon>Flavobacteriia</taxon>
        <taxon>Flavobacteriales</taxon>
        <taxon>Flavobacteriaceae</taxon>
        <taxon>Myroides</taxon>
    </lineage>
</organism>
<comment type="similarity">
    <text evidence="1">Belongs to the ABC transporter superfamily.</text>
</comment>
<dbReference type="AlphaFoldDB" id="A0A6I3LKB6"/>
<evidence type="ECO:0000259" key="5">
    <source>
        <dbReference type="PROSITE" id="PS50893"/>
    </source>
</evidence>
<dbReference type="OrthoDB" id="9787851at2"/>
<accession>A0A6I3LKB6</accession>
<dbReference type="PROSITE" id="PS50893">
    <property type="entry name" value="ABC_TRANSPORTER_2"/>
    <property type="match status" value="1"/>
</dbReference>
<dbReference type="EMBL" id="WMJX01000012">
    <property type="protein sequence ID" value="MTG98016.1"/>
    <property type="molecule type" value="Genomic_DNA"/>
</dbReference>
<dbReference type="GO" id="GO:0016887">
    <property type="term" value="F:ATP hydrolysis activity"/>
    <property type="evidence" value="ECO:0007669"/>
    <property type="project" value="InterPro"/>
</dbReference>
<dbReference type="Gene3D" id="3.40.50.300">
    <property type="entry name" value="P-loop containing nucleotide triphosphate hydrolases"/>
    <property type="match status" value="1"/>
</dbReference>
<dbReference type="GO" id="GO:0005524">
    <property type="term" value="F:ATP binding"/>
    <property type="evidence" value="ECO:0007669"/>
    <property type="project" value="UniProtKB-KW"/>
</dbReference>
<dbReference type="SUPFAM" id="SSF52540">
    <property type="entry name" value="P-loop containing nucleoside triphosphate hydrolases"/>
    <property type="match status" value="1"/>
</dbReference>
<dbReference type="CDD" id="cd03214">
    <property type="entry name" value="ABC_Iron-Siderophores_B12_Hemin"/>
    <property type="match status" value="1"/>
</dbReference>
<evidence type="ECO:0000313" key="7">
    <source>
        <dbReference type="Proteomes" id="UP000438760"/>
    </source>
</evidence>
<feature type="domain" description="ABC transporter" evidence="5">
    <location>
        <begin position="8"/>
        <end position="248"/>
    </location>
</feature>
<dbReference type="RefSeq" id="WP_155092052.1">
    <property type="nucleotide sequence ID" value="NZ_CP102754.1"/>
</dbReference>
<dbReference type="InterPro" id="IPR050153">
    <property type="entry name" value="Metal_Ion_Import_ABC"/>
</dbReference>
<evidence type="ECO:0000256" key="2">
    <source>
        <dbReference type="ARBA" id="ARBA00022448"/>
    </source>
</evidence>
<dbReference type="PANTHER" id="PTHR42734:SF6">
    <property type="entry name" value="MOLYBDATE IMPORT ATP-BINDING PROTEIN MOLC"/>
    <property type="match status" value="1"/>
</dbReference>
<dbReference type="SMART" id="SM00382">
    <property type="entry name" value="AAA"/>
    <property type="match status" value="1"/>
</dbReference>
<evidence type="ECO:0000256" key="4">
    <source>
        <dbReference type="ARBA" id="ARBA00022840"/>
    </source>
</evidence>